<sequence length="139" mass="16005">MTEKFTTHAHVVCEGEGGDILFRWQGEVIAQEFYEAATSLLEFSKAYPSPSWLIDLQEMGPIPVDDQSWLFTEWLQQFLQLRLKKIALIPSMSTDNQMAIEYLIREAKAVATFDIQFFGELDEAREWLTGSVHQETSQI</sequence>
<accession>A0A839GJZ9</accession>
<dbReference type="AlphaFoldDB" id="A0A839GJZ9"/>
<comment type="caution">
    <text evidence="1">The sequence shown here is derived from an EMBL/GenBank/DDBJ whole genome shotgun (WGS) entry which is preliminary data.</text>
</comment>
<evidence type="ECO:0000313" key="2">
    <source>
        <dbReference type="Proteomes" id="UP000563094"/>
    </source>
</evidence>
<keyword evidence="2" id="KW-1185">Reference proteome</keyword>
<reference evidence="1 2" key="1">
    <citation type="submission" date="2020-08" db="EMBL/GenBank/DDBJ databases">
        <title>Genomic Encyclopedia of Type Strains, Phase IV (KMG-IV): sequencing the most valuable type-strain genomes for metagenomic binning, comparative biology and taxonomic classification.</title>
        <authorList>
            <person name="Goeker M."/>
        </authorList>
    </citation>
    <scope>NUCLEOTIDE SEQUENCE [LARGE SCALE GENOMIC DNA]</scope>
    <source>
        <strain evidence="1 2">DSM 29854</strain>
    </source>
</reference>
<name>A0A839GJZ9_9BACT</name>
<evidence type="ECO:0000313" key="1">
    <source>
        <dbReference type="EMBL" id="MBA9075307.1"/>
    </source>
</evidence>
<evidence type="ECO:0008006" key="3">
    <source>
        <dbReference type="Google" id="ProtNLM"/>
    </source>
</evidence>
<gene>
    <name evidence="1" type="ORF">FHS90_000004</name>
</gene>
<protein>
    <recommendedName>
        <fullName evidence="3">STAS/SEC14 domain-containing protein</fullName>
    </recommendedName>
</protein>
<dbReference type="EMBL" id="JACJIQ010000001">
    <property type="protein sequence ID" value="MBA9075307.1"/>
    <property type="molecule type" value="Genomic_DNA"/>
</dbReference>
<dbReference type="Proteomes" id="UP000563094">
    <property type="component" value="Unassembled WGS sequence"/>
</dbReference>
<organism evidence="1 2">
    <name type="scientific">Rufibacter quisquiliarum</name>
    <dbReference type="NCBI Taxonomy" id="1549639"/>
    <lineage>
        <taxon>Bacteria</taxon>
        <taxon>Pseudomonadati</taxon>
        <taxon>Bacteroidota</taxon>
        <taxon>Cytophagia</taxon>
        <taxon>Cytophagales</taxon>
        <taxon>Hymenobacteraceae</taxon>
        <taxon>Rufibacter</taxon>
    </lineage>
</organism>
<proteinExistence type="predicted"/>
<dbReference type="InterPro" id="IPR036513">
    <property type="entry name" value="STAS_dom_sf"/>
</dbReference>
<dbReference type="RefSeq" id="WP_182511108.1">
    <property type="nucleotide sequence ID" value="NZ_JACJIQ010000001.1"/>
</dbReference>
<dbReference type="SUPFAM" id="SSF52091">
    <property type="entry name" value="SpoIIaa-like"/>
    <property type="match status" value="1"/>
</dbReference>
<dbReference type="Pfam" id="PF11964">
    <property type="entry name" value="SpoIIAA-like"/>
    <property type="match status" value="1"/>
</dbReference>
<dbReference type="InterPro" id="IPR021866">
    <property type="entry name" value="SpoIIAA-like"/>
</dbReference>